<name>A0A9Q0HCZ9_9MAGN</name>
<dbReference type="EMBL" id="JAMYWD010000008">
    <property type="protein sequence ID" value="KAJ4964147.1"/>
    <property type="molecule type" value="Genomic_DNA"/>
</dbReference>
<dbReference type="OrthoDB" id="5307922at2759"/>
<sequence>MINSKTTRLLILVVAVPVAVAVLLYRLAEFDPAPLLEHVLSRSMPILPLKRYDRFLESTLHTTLRRDLYTRVAAIDGWIKLLHVADPADDKEKVKVENRAFTGGRPLGLAFGPDKQLIVAEAYKGP</sequence>
<protein>
    <submittedName>
        <fullName evidence="1">Uncharacterized protein</fullName>
    </submittedName>
</protein>
<organism evidence="1 2">
    <name type="scientific">Protea cynaroides</name>
    <dbReference type="NCBI Taxonomy" id="273540"/>
    <lineage>
        <taxon>Eukaryota</taxon>
        <taxon>Viridiplantae</taxon>
        <taxon>Streptophyta</taxon>
        <taxon>Embryophyta</taxon>
        <taxon>Tracheophyta</taxon>
        <taxon>Spermatophyta</taxon>
        <taxon>Magnoliopsida</taxon>
        <taxon>Proteales</taxon>
        <taxon>Proteaceae</taxon>
        <taxon>Protea</taxon>
    </lineage>
</organism>
<keyword evidence="2" id="KW-1185">Reference proteome</keyword>
<accession>A0A9Q0HCZ9</accession>
<dbReference type="AlphaFoldDB" id="A0A9Q0HCZ9"/>
<evidence type="ECO:0000313" key="2">
    <source>
        <dbReference type="Proteomes" id="UP001141806"/>
    </source>
</evidence>
<gene>
    <name evidence="1" type="ORF">NE237_024086</name>
</gene>
<reference evidence="1" key="1">
    <citation type="journal article" date="2023" name="Plant J.">
        <title>The genome of the king protea, Protea cynaroides.</title>
        <authorList>
            <person name="Chang J."/>
            <person name="Duong T.A."/>
            <person name="Schoeman C."/>
            <person name="Ma X."/>
            <person name="Roodt D."/>
            <person name="Barker N."/>
            <person name="Li Z."/>
            <person name="Van de Peer Y."/>
            <person name="Mizrachi E."/>
        </authorList>
    </citation>
    <scope>NUCLEOTIDE SEQUENCE</scope>
    <source>
        <tissue evidence="1">Young leaves</tissue>
    </source>
</reference>
<proteinExistence type="predicted"/>
<comment type="caution">
    <text evidence="1">The sequence shown here is derived from an EMBL/GenBank/DDBJ whole genome shotgun (WGS) entry which is preliminary data.</text>
</comment>
<dbReference type="Proteomes" id="UP001141806">
    <property type="component" value="Unassembled WGS sequence"/>
</dbReference>
<evidence type="ECO:0000313" key="1">
    <source>
        <dbReference type="EMBL" id="KAJ4964147.1"/>
    </source>
</evidence>